<dbReference type="InterPro" id="IPR050216">
    <property type="entry name" value="LRR_domain-containing"/>
</dbReference>
<accession>A0A9N9WR06</accession>
<dbReference type="InterPro" id="IPR003591">
    <property type="entry name" value="Leu-rich_rpt_typical-subtyp"/>
</dbReference>
<dbReference type="PROSITE" id="PS51450">
    <property type="entry name" value="LRR"/>
    <property type="match status" value="2"/>
</dbReference>
<evidence type="ECO:0000256" key="2">
    <source>
        <dbReference type="ARBA" id="ARBA00022737"/>
    </source>
</evidence>
<protein>
    <recommendedName>
        <fullName evidence="5">Leucine-rich repeat containing protein</fullName>
    </recommendedName>
</protein>
<dbReference type="PANTHER" id="PTHR48051">
    <property type="match status" value="1"/>
</dbReference>
<dbReference type="PANTHER" id="PTHR48051:SF1">
    <property type="entry name" value="RAS SUPPRESSOR PROTEIN 1"/>
    <property type="match status" value="1"/>
</dbReference>
<dbReference type="InterPro" id="IPR001611">
    <property type="entry name" value="Leu-rich_rpt"/>
</dbReference>
<dbReference type="InterPro" id="IPR032675">
    <property type="entry name" value="LRR_dom_sf"/>
</dbReference>
<name>A0A9N9WR06_9DIPT</name>
<gene>
    <name evidence="3" type="ORF">CHIRRI_LOCUS8454</name>
</gene>
<sequence>MSIALHYSFRKIDYETFCDDNEIPKESVEQVYLKACDLIKFPDWLMRLKNLTHINISCNALEFVPVDINTLENLNYLDLSDNQLMELPPTFFELVQLKYLDLSGNYLDCIVPAIKNLKNLELLNFDRNFLMEIPQELTQCTKIFQLSFDECSRLFTLPKNLFTMPMLVSASFRGCNLITIPAVVASNLCHLSLYGNQLLNCVPHDIFIKFIPVTTSASDFYMIDEDNLNNLHEARTDFITNSSNSINHITLPNGIIANLPQDLTKLFYNHSSHSLVSLKELCMRKIMTNSQLKNDLEYLPYNLRNIIAHPTAICQCRSLIFAEAHSIFFYEKINRNPFLSIVKFFCSSNCLTIFCEENKKKIAVIA</sequence>
<dbReference type="AlphaFoldDB" id="A0A9N9WR06"/>
<keyword evidence="1" id="KW-0433">Leucine-rich repeat</keyword>
<proteinExistence type="predicted"/>
<evidence type="ECO:0000256" key="1">
    <source>
        <dbReference type="ARBA" id="ARBA00022614"/>
    </source>
</evidence>
<dbReference type="SMART" id="SM00369">
    <property type="entry name" value="LRR_TYP"/>
    <property type="match status" value="4"/>
</dbReference>
<dbReference type="Proteomes" id="UP001153620">
    <property type="component" value="Chromosome 2"/>
</dbReference>
<dbReference type="Pfam" id="PF13855">
    <property type="entry name" value="LRR_8"/>
    <property type="match status" value="1"/>
</dbReference>
<organism evidence="3 4">
    <name type="scientific">Chironomus riparius</name>
    <dbReference type="NCBI Taxonomy" id="315576"/>
    <lineage>
        <taxon>Eukaryota</taxon>
        <taxon>Metazoa</taxon>
        <taxon>Ecdysozoa</taxon>
        <taxon>Arthropoda</taxon>
        <taxon>Hexapoda</taxon>
        <taxon>Insecta</taxon>
        <taxon>Pterygota</taxon>
        <taxon>Neoptera</taxon>
        <taxon>Endopterygota</taxon>
        <taxon>Diptera</taxon>
        <taxon>Nematocera</taxon>
        <taxon>Chironomoidea</taxon>
        <taxon>Chironomidae</taxon>
        <taxon>Chironominae</taxon>
        <taxon>Chironomus</taxon>
    </lineage>
</organism>
<dbReference type="EMBL" id="OU895878">
    <property type="protein sequence ID" value="CAG9805585.1"/>
    <property type="molecule type" value="Genomic_DNA"/>
</dbReference>
<reference evidence="3" key="2">
    <citation type="submission" date="2022-10" db="EMBL/GenBank/DDBJ databases">
        <authorList>
            <consortium name="ENA_rothamsted_submissions"/>
            <consortium name="culmorum"/>
            <person name="King R."/>
        </authorList>
    </citation>
    <scope>NUCLEOTIDE SEQUENCE</scope>
</reference>
<dbReference type="GO" id="GO:0005737">
    <property type="term" value="C:cytoplasm"/>
    <property type="evidence" value="ECO:0007669"/>
    <property type="project" value="TreeGrafter"/>
</dbReference>
<reference evidence="3" key="1">
    <citation type="submission" date="2022-01" db="EMBL/GenBank/DDBJ databases">
        <authorList>
            <person name="King R."/>
        </authorList>
    </citation>
    <scope>NUCLEOTIDE SEQUENCE</scope>
</reference>
<keyword evidence="2" id="KW-0677">Repeat</keyword>
<dbReference type="OrthoDB" id="2021138at2759"/>
<keyword evidence="4" id="KW-1185">Reference proteome</keyword>
<evidence type="ECO:0008006" key="5">
    <source>
        <dbReference type="Google" id="ProtNLM"/>
    </source>
</evidence>
<evidence type="ECO:0000313" key="4">
    <source>
        <dbReference type="Proteomes" id="UP001153620"/>
    </source>
</evidence>
<dbReference type="PRINTS" id="PR00019">
    <property type="entry name" value="LEURICHRPT"/>
</dbReference>
<evidence type="ECO:0000313" key="3">
    <source>
        <dbReference type="EMBL" id="CAG9805585.1"/>
    </source>
</evidence>
<dbReference type="SUPFAM" id="SSF52058">
    <property type="entry name" value="L domain-like"/>
    <property type="match status" value="1"/>
</dbReference>
<dbReference type="Gene3D" id="3.80.10.10">
    <property type="entry name" value="Ribonuclease Inhibitor"/>
    <property type="match status" value="1"/>
</dbReference>